<keyword evidence="3 4" id="KW-0472">Membrane</keyword>
<feature type="transmembrane region" description="Helical" evidence="4">
    <location>
        <begin position="169"/>
        <end position="188"/>
    </location>
</feature>
<dbReference type="InterPro" id="IPR052524">
    <property type="entry name" value="MFS_Cyanate_Porter"/>
</dbReference>
<protein>
    <submittedName>
        <fullName evidence="5">CP family cyanate transporter-like MFS transporter</fullName>
    </submittedName>
</protein>
<dbReference type="InterPro" id="IPR011701">
    <property type="entry name" value="MFS"/>
</dbReference>
<sequence length="405" mass="44607">MKIGKHFSNSFILKLLLFIMIAGLGLRVPISYIPPMSQEIIDDLKISHSTFGLITSLSPLCFFLFSPLTPYFESKIGLYKTLLMTFIVAIAAYFLRLNSSLILLLTSTVMFGFAIALGNIALPSFFKSLGSNRVALLSSSYTASLYLGPAMATGLTLPAKHIFGLSWNAVSWVWILIPIFSLLLILLFSDKKSQVSDNNPHSSSNHDDKPVKNINPWSSIPCWVMAVYFSILSLNFYIITAWFPEIISSYGLGQTEAASYAALFSLIAIPFATLTAFYIYKIKRQEIMFIINPIIGMLGIVLFVYGQKSLIPVAVMIMGIGAGICTGVAFLLPLLRFNHTANVTRANSMIQSIGYLIAFCGPVVSGYIHDLTSSWSIVMWMLFIILGIQGILGIVIGKNEKLDAK</sequence>
<evidence type="ECO:0000256" key="4">
    <source>
        <dbReference type="SAM" id="Phobius"/>
    </source>
</evidence>
<feature type="transmembrane region" description="Helical" evidence="4">
    <location>
        <begin position="222"/>
        <end position="243"/>
    </location>
</feature>
<feature type="transmembrane region" description="Helical" evidence="4">
    <location>
        <begin position="311"/>
        <end position="332"/>
    </location>
</feature>
<dbReference type="PANTHER" id="PTHR23523">
    <property type="match status" value="1"/>
</dbReference>
<evidence type="ECO:0000256" key="3">
    <source>
        <dbReference type="ARBA" id="ARBA00023136"/>
    </source>
</evidence>
<feature type="transmembrane region" description="Helical" evidence="4">
    <location>
        <begin position="46"/>
        <end position="65"/>
    </location>
</feature>
<feature type="transmembrane region" description="Helical" evidence="4">
    <location>
        <begin position="12"/>
        <end position="34"/>
    </location>
</feature>
<evidence type="ECO:0000256" key="2">
    <source>
        <dbReference type="ARBA" id="ARBA00022989"/>
    </source>
</evidence>
<name>A0A3D9UK68_9GAMM</name>
<comment type="caution">
    <text evidence="5">The sequence shown here is derived from an EMBL/GenBank/DDBJ whole genome shotgun (WGS) entry which is preliminary data.</text>
</comment>
<feature type="transmembrane region" description="Helical" evidence="4">
    <location>
        <begin position="353"/>
        <end position="369"/>
    </location>
</feature>
<keyword evidence="1 4" id="KW-0812">Transmembrane</keyword>
<dbReference type="Proteomes" id="UP000256294">
    <property type="component" value="Unassembled WGS sequence"/>
</dbReference>
<gene>
    <name evidence="5" type="ORF">BDD26_3787</name>
</gene>
<dbReference type="Gene3D" id="1.20.1250.20">
    <property type="entry name" value="MFS general substrate transporter like domains"/>
    <property type="match status" value="2"/>
</dbReference>
<dbReference type="Pfam" id="PF07690">
    <property type="entry name" value="MFS_1"/>
    <property type="match status" value="1"/>
</dbReference>
<reference evidence="5 6" key="1">
    <citation type="submission" date="2018-08" db="EMBL/GenBank/DDBJ databases">
        <title>Genomic Encyclopedia of Archaeal and Bacterial Type Strains, Phase II (KMG-II): from individual species to whole genera.</title>
        <authorList>
            <person name="Goeker M."/>
        </authorList>
    </citation>
    <scope>NUCLEOTIDE SEQUENCE [LARGE SCALE GENOMIC DNA]</scope>
    <source>
        <strain evidence="5 6">DSM 17905</strain>
    </source>
</reference>
<accession>A0A3D9UK68</accession>
<evidence type="ECO:0000256" key="1">
    <source>
        <dbReference type="ARBA" id="ARBA00022692"/>
    </source>
</evidence>
<keyword evidence="2 4" id="KW-1133">Transmembrane helix</keyword>
<dbReference type="EMBL" id="QTUB01000001">
    <property type="protein sequence ID" value="REF28823.1"/>
    <property type="molecule type" value="Genomic_DNA"/>
</dbReference>
<dbReference type="SUPFAM" id="SSF103473">
    <property type="entry name" value="MFS general substrate transporter"/>
    <property type="match status" value="1"/>
</dbReference>
<feature type="transmembrane region" description="Helical" evidence="4">
    <location>
        <begin position="375"/>
        <end position="396"/>
    </location>
</feature>
<feature type="transmembrane region" description="Helical" evidence="4">
    <location>
        <begin position="77"/>
        <end position="95"/>
    </location>
</feature>
<evidence type="ECO:0000313" key="5">
    <source>
        <dbReference type="EMBL" id="REF28823.1"/>
    </source>
</evidence>
<proteinExistence type="predicted"/>
<feature type="transmembrane region" description="Helical" evidence="4">
    <location>
        <begin position="134"/>
        <end position="157"/>
    </location>
</feature>
<evidence type="ECO:0000313" key="6">
    <source>
        <dbReference type="Proteomes" id="UP000256294"/>
    </source>
</evidence>
<organism evidence="5 6">
    <name type="scientific">Xenorhabdus cabanillasii</name>
    <dbReference type="NCBI Taxonomy" id="351673"/>
    <lineage>
        <taxon>Bacteria</taxon>
        <taxon>Pseudomonadati</taxon>
        <taxon>Pseudomonadota</taxon>
        <taxon>Gammaproteobacteria</taxon>
        <taxon>Enterobacterales</taxon>
        <taxon>Morganellaceae</taxon>
        <taxon>Xenorhabdus</taxon>
    </lineage>
</organism>
<dbReference type="PANTHER" id="PTHR23523:SF2">
    <property type="entry name" value="2-NITROIMIDAZOLE TRANSPORTER"/>
    <property type="match status" value="1"/>
</dbReference>
<dbReference type="InterPro" id="IPR036259">
    <property type="entry name" value="MFS_trans_sf"/>
</dbReference>
<keyword evidence="6" id="KW-1185">Reference proteome</keyword>
<dbReference type="AlphaFoldDB" id="A0A3D9UK68"/>
<feature type="transmembrane region" description="Helical" evidence="4">
    <location>
        <begin position="258"/>
        <end position="280"/>
    </location>
</feature>
<dbReference type="GO" id="GO:0022857">
    <property type="term" value="F:transmembrane transporter activity"/>
    <property type="evidence" value="ECO:0007669"/>
    <property type="project" value="InterPro"/>
</dbReference>
<dbReference type="RefSeq" id="WP_038264377.1">
    <property type="nucleotide sequence ID" value="NZ_QTUB01000001.1"/>
</dbReference>
<feature type="transmembrane region" description="Helical" evidence="4">
    <location>
        <begin position="101"/>
        <end position="122"/>
    </location>
</feature>
<feature type="transmembrane region" description="Helical" evidence="4">
    <location>
        <begin position="287"/>
        <end position="305"/>
    </location>
</feature>